<dbReference type="PROSITE" id="PS00076">
    <property type="entry name" value="PYRIDINE_REDOX_1"/>
    <property type="match status" value="1"/>
</dbReference>
<dbReference type="InterPro" id="IPR006324">
    <property type="entry name" value="GSHR"/>
</dbReference>
<dbReference type="GO" id="GO:0005739">
    <property type="term" value="C:mitochondrion"/>
    <property type="evidence" value="ECO:0007669"/>
    <property type="project" value="TreeGrafter"/>
</dbReference>
<dbReference type="RefSeq" id="XP_005708458.1">
    <property type="nucleotide sequence ID" value="XM_005708401.1"/>
</dbReference>
<keyword evidence="3 13" id="KW-0285">Flavoprotein</keyword>
<dbReference type="SUPFAM" id="SSF51905">
    <property type="entry name" value="FAD/NAD(P)-binding domain"/>
    <property type="match status" value="1"/>
</dbReference>
<dbReference type="InterPro" id="IPR012999">
    <property type="entry name" value="Pyr_OxRdtase_I_AS"/>
</dbReference>
<accession>M2Y7C5</accession>
<comment type="cofactor">
    <cofactor evidence="11">
        <name>FAD</name>
        <dbReference type="ChEBI" id="CHEBI:57692"/>
    </cofactor>
    <text evidence="11">Binds 1 FAD per subunit.</text>
</comment>
<comment type="function">
    <text evidence="14">Catalyzes the reduction of glutathione disulfide (GSSG) to reduced glutathione (GSH).</text>
</comment>
<keyword evidence="5 14" id="KW-0521">NADP</keyword>
<dbReference type="GO" id="GO:0006749">
    <property type="term" value="P:glutathione metabolic process"/>
    <property type="evidence" value="ECO:0007669"/>
    <property type="project" value="InterPro"/>
</dbReference>
<evidence type="ECO:0000256" key="14">
    <source>
        <dbReference type="RuleBase" id="RU365040"/>
    </source>
</evidence>
<evidence type="ECO:0000256" key="1">
    <source>
        <dbReference type="ARBA" id="ARBA00007532"/>
    </source>
</evidence>
<evidence type="ECO:0000256" key="4">
    <source>
        <dbReference type="ARBA" id="ARBA00022827"/>
    </source>
</evidence>
<dbReference type="GO" id="GO:0005829">
    <property type="term" value="C:cytosol"/>
    <property type="evidence" value="ECO:0007669"/>
    <property type="project" value="TreeGrafter"/>
</dbReference>
<keyword evidence="7" id="KW-1015">Disulfide bond</keyword>
<feature type="binding site" evidence="11">
    <location>
        <position position="142"/>
    </location>
    <ligand>
        <name>FAD</name>
        <dbReference type="ChEBI" id="CHEBI:57692"/>
    </ligand>
</feature>
<dbReference type="Proteomes" id="UP000030680">
    <property type="component" value="Unassembled WGS sequence"/>
</dbReference>
<keyword evidence="18" id="KW-1185">Reference proteome</keyword>
<dbReference type="STRING" id="130081.M2Y7C5"/>
<comment type="similarity">
    <text evidence="1 13">Belongs to the class-I pyridine nucleotide-disulfide oxidoreductase family.</text>
</comment>
<feature type="active site" description="Proton acceptor" evidence="10">
    <location>
        <position position="527"/>
    </location>
</feature>
<feature type="binding site" evidence="11">
    <location>
        <position position="393"/>
    </location>
    <ligand>
        <name>FAD</name>
        <dbReference type="ChEBI" id="CHEBI:57692"/>
    </ligand>
</feature>
<dbReference type="GO" id="GO:0050661">
    <property type="term" value="F:NADP binding"/>
    <property type="evidence" value="ECO:0007669"/>
    <property type="project" value="InterPro"/>
</dbReference>
<dbReference type="FunFam" id="3.50.50.60:FF:000051">
    <property type="entry name" value="Glutathione reductase"/>
    <property type="match status" value="1"/>
</dbReference>
<dbReference type="PANTHER" id="PTHR42737:SF2">
    <property type="entry name" value="GLUTATHIONE REDUCTASE"/>
    <property type="match status" value="1"/>
</dbReference>
<evidence type="ECO:0000256" key="3">
    <source>
        <dbReference type="ARBA" id="ARBA00022630"/>
    </source>
</evidence>
<evidence type="ECO:0000256" key="8">
    <source>
        <dbReference type="ARBA" id="ARBA00023284"/>
    </source>
</evidence>
<evidence type="ECO:0000256" key="5">
    <source>
        <dbReference type="ARBA" id="ARBA00022857"/>
    </source>
</evidence>
<evidence type="ECO:0000256" key="12">
    <source>
        <dbReference type="PIRSR" id="PIRSR000350-4"/>
    </source>
</evidence>
<evidence type="ECO:0000256" key="10">
    <source>
        <dbReference type="PIRSR" id="PIRSR000350-2"/>
    </source>
</evidence>
<evidence type="ECO:0000256" key="13">
    <source>
        <dbReference type="RuleBase" id="RU003691"/>
    </source>
</evidence>
<feature type="binding site" evidence="11">
    <location>
        <position position="352"/>
    </location>
    <ligand>
        <name>NAD(+)</name>
        <dbReference type="ChEBI" id="CHEBI:57540"/>
    </ligand>
</feature>
<reference evidence="18" key="1">
    <citation type="journal article" date="2013" name="Science">
        <title>Gene transfer from bacteria and archaea facilitated evolution of an extremophilic eukaryote.</title>
        <authorList>
            <person name="Schonknecht G."/>
            <person name="Chen W.H."/>
            <person name="Ternes C.M."/>
            <person name="Barbier G.G."/>
            <person name="Shrestha R.P."/>
            <person name="Stanke M."/>
            <person name="Brautigam A."/>
            <person name="Baker B.J."/>
            <person name="Banfield J.F."/>
            <person name="Garavito R.M."/>
            <person name="Carr K."/>
            <person name="Wilkerson C."/>
            <person name="Rensing S.A."/>
            <person name="Gagneul D."/>
            <person name="Dickenson N.E."/>
            <person name="Oesterhelt C."/>
            <person name="Lercher M.J."/>
            <person name="Weber A.P."/>
        </authorList>
    </citation>
    <scope>NUCLEOTIDE SEQUENCE [LARGE SCALE GENOMIC DNA]</scope>
    <source>
        <strain evidence="18">074W</strain>
    </source>
</reference>
<feature type="binding site" evidence="11">
    <location>
        <begin position="264"/>
        <end position="271"/>
    </location>
    <ligand>
        <name>NAD(+)</name>
        <dbReference type="ChEBI" id="CHEBI:57540"/>
    </ligand>
</feature>
<dbReference type="InterPro" id="IPR001100">
    <property type="entry name" value="Pyr_nuc-diS_OxRdtase"/>
</dbReference>
<feature type="domain" description="Pyridine nucleotide-disulphide oxidoreductase dimerisation" evidence="15">
    <location>
        <begin position="428"/>
        <end position="537"/>
    </location>
</feature>
<dbReference type="InterPro" id="IPR046952">
    <property type="entry name" value="GSHR/TRXR-like"/>
</dbReference>
<dbReference type="EMBL" id="KB454489">
    <property type="protein sequence ID" value="EME31938.1"/>
    <property type="molecule type" value="Genomic_DNA"/>
</dbReference>
<keyword evidence="11" id="KW-0547">Nucleotide-binding</keyword>
<comment type="subunit">
    <text evidence="2">Homodimer.</text>
</comment>
<evidence type="ECO:0000256" key="9">
    <source>
        <dbReference type="ARBA" id="ARBA00049142"/>
    </source>
</evidence>
<dbReference type="GeneID" id="17090547"/>
<evidence type="ECO:0000256" key="2">
    <source>
        <dbReference type="ARBA" id="ARBA00011738"/>
    </source>
</evidence>
<keyword evidence="4 11" id="KW-0274">FAD</keyword>
<keyword evidence="11" id="KW-0520">NAD</keyword>
<feature type="disulfide bond" description="Redox-active" evidence="12">
    <location>
        <begin position="133"/>
        <end position="138"/>
    </location>
</feature>
<dbReference type="PIRSF" id="PIRSF000350">
    <property type="entry name" value="Mercury_reductase_MerA"/>
    <property type="match status" value="1"/>
</dbReference>
<dbReference type="OrthoDB" id="361797at2759"/>
<comment type="catalytic activity">
    <reaction evidence="9 14">
        <text>2 glutathione + NADP(+) = glutathione disulfide + NADPH + H(+)</text>
        <dbReference type="Rhea" id="RHEA:11740"/>
        <dbReference type="ChEBI" id="CHEBI:15378"/>
        <dbReference type="ChEBI" id="CHEBI:57783"/>
        <dbReference type="ChEBI" id="CHEBI:57925"/>
        <dbReference type="ChEBI" id="CHEBI:58297"/>
        <dbReference type="ChEBI" id="CHEBI:58349"/>
        <dbReference type="EC" id="1.8.1.7"/>
    </reaction>
</comment>
<organism evidence="17 18">
    <name type="scientific">Galdieria sulphuraria</name>
    <name type="common">Red alga</name>
    <dbReference type="NCBI Taxonomy" id="130081"/>
    <lineage>
        <taxon>Eukaryota</taxon>
        <taxon>Rhodophyta</taxon>
        <taxon>Bangiophyceae</taxon>
        <taxon>Galdieriales</taxon>
        <taxon>Galdieriaceae</taxon>
        <taxon>Galdieria</taxon>
    </lineage>
</organism>
<evidence type="ECO:0000259" key="16">
    <source>
        <dbReference type="Pfam" id="PF07992"/>
    </source>
</evidence>
<evidence type="ECO:0000259" key="15">
    <source>
        <dbReference type="Pfam" id="PF02852"/>
    </source>
</evidence>
<dbReference type="InterPro" id="IPR016156">
    <property type="entry name" value="FAD/NAD-linked_Rdtase_dimer_sf"/>
</dbReference>
<dbReference type="eggNOG" id="KOG0405">
    <property type="taxonomic scope" value="Eukaryota"/>
</dbReference>
<dbReference type="PANTHER" id="PTHR42737">
    <property type="entry name" value="GLUTATHIONE REDUCTASE"/>
    <property type="match status" value="1"/>
</dbReference>
<dbReference type="GO" id="GO:0050660">
    <property type="term" value="F:flavin adenine dinucleotide binding"/>
    <property type="evidence" value="ECO:0007669"/>
    <property type="project" value="InterPro"/>
</dbReference>
<dbReference type="InterPro" id="IPR023753">
    <property type="entry name" value="FAD/NAD-binding_dom"/>
</dbReference>
<evidence type="ECO:0000256" key="6">
    <source>
        <dbReference type="ARBA" id="ARBA00023002"/>
    </source>
</evidence>
<name>M2Y7C5_GALSU</name>
<evidence type="ECO:0000313" key="18">
    <source>
        <dbReference type="Proteomes" id="UP000030680"/>
    </source>
</evidence>
<dbReference type="GO" id="GO:0045454">
    <property type="term" value="P:cell redox homeostasis"/>
    <property type="evidence" value="ECO:0007669"/>
    <property type="project" value="InterPro"/>
</dbReference>
<proteinExistence type="inferred from homology"/>
<dbReference type="Pfam" id="PF07992">
    <property type="entry name" value="Pyr_redox_2"/>
    <property type="match status" value="1"/>
</dbReference>
<dbReference type="NCBIfam" id="NF004776">
    <property type="entry name" value="PRK06116.1"/>
    <property type="match status" value="1"/>
</dbReference>
<dbReference type="NCBIfam" id="TIGR01424">
    <property type="entry name" value="gluta_reduc_2"/>
    <property type="match status" value="1"/>
</dbReference>
<dbReference type="KEGG" id="gsl:Gasu_10030"/>
<dbReference type="EC" id="1.8.1.7" evidence="14"/>
<dbReference type="PRINTS" id="PR00411">
    <property type="entry name" value="PNDRDTASEI"/>
</dbReference>
<dbReference type="Gene3D" id="3.50.50.60">
    <property type="entry name" value="FAD/NAD(P)-binding domain"/>
    <property type="match status" value="2"/>
</dbReference>
<dbReference type="GO" id="GO:0004362">
    <property type="term" value="F:glutathione-disulfide reductase (NADPH) activity"/>
    <property type="evidence" value="ECO:0007669"/>
    <property type="project" value="UniProtKB-EC"/>
</dbReference>
<gene>
    <name evidence="17" type="ORF">Gasu_10030</name>
</gene>
<dbReference type="AlphaFoldDB" id="M2Y7C5"/>
<dbReference type="Pfam" id="PF02852">
    <property type="entry name" value="Pyr_redox_dim"/>
    <property type="match status" value="1"/>
</dbReference>
<sequence length="552" mass="61733">MKLSLTRVGFLSSSFGLAGHSRLDIGIPKNCALVEQLSTYFFLSKSAKNSFHKQQSYSFNQLRSFGSLHHRDNISTIRNFSWKMSAKQDYKHSYDYDLIVIGAGSGGVRAARIAGTHGAKVAVVEKAALGGTCVNVGCIPKKLFIYSSHFSHDFEDSKAYGWDVEVKNFHWKRLVENKDKEIHRLNGVYEKLLTNAEVEIIRGHAYLCDAHTVQVNERRYTCQYLLIAAGSWPTIPDIPGKEHAITSNECFYLEKLPEKIIIVGGGYIAVEFAGIFHSLGVSVTQLYRGPLFLRGFDEDVREFLAHQMKLDGIDLRFQVNITRIDKQLDGTLICTLTDGNVVRGDKVMFATGRHPRLDDLGIENTGVHLGKKNEILVDEYSKTNIDNIYAIGDITNRIQLTPVAIAEGHCFADTIFGNNPRRPSHENVPTAVFSNPCIGTVGLTEEEAREKYDDQVDIYKTSFRPLKHTLTLREEKTLYKLIVHRETRKVIGAHLVSPEAAELAQLLGVCVQAGATKEHFDATIGVHPTSAEELVTMRVKEPEKATKNRNAL</sequence>
<dbReference type="SUPFAM" id="SSF55424">
    <property type="entry name" value="FAD/NAD-linked reductases, dimerisation (C-terminal) domain"/>
    <property type="match status" value="1"/>
</dbReference>
<dbReference type="PRINTS" id="PR00368">
    <property type="entry name" value="FADPNR"/>
</dbReference>
<evidence type="ECO:0000256" key="11">
    <source>
        <dbReference type="PIRSR" id="PIRSR000350-3"/>
    </source>
</evidence>
<evidence type="ECO:0000313" key="17">
    <source>
        <dbReference type="EMBL" id="EME31938.1"/>
    </source>
</evidence>
<dbReference type="OMA" id="GTCINWG"/>
<dbReference type="GO" id="GO:0034599">
    <property type="term" value="P:cellular response to oxidative stress"/>
    <property type="evidence" value="ECO:0007669"/>
    <property type="project" value="TreeGrafter"/>
</dbReference>
<protein>
    <recommendedName>
        <fullName evidence="14">Glutathione reductase</fullName>
        <shortName evidence="14">GRase</shortName>
        <ecNumber evidence="14">1.8.1.7</ecNumber>
    </recommendedName>
</protein>
<evidence type="ECO:0000256" key="7">
    <source>
        <dbReference type="ARBA" id="ARBA00023157"/>
    </source>
</evidence>
<dbReference type="Gene3D" id="3.30.390.30">
    <property type="match status" value="1"/>
</dbReference>
<dbReference type="InterPro" id="IPR004099">
    <property type="entry name" value="Pyr_nucl-diS_OxRdtase_dimer"/>
</dbReference>
<feature type="domain" description="FAD/NAD(P)-binding" evidence="16">
    <location>
        <begin position="96"/>
        <end position="408"/>
    </location>
</feature>
<keyword evidence="8 13" id="KW-0676">Redox-active center</keyword>
<dbReference type="InterPro" id="IPR036188">
    <property type="entry name" value="FAD/NAD-bd_sf"/>
</dbReference>
<keyword evidence="6 13" id="KW-0560">Oxidoreductase</keyword>
<dbReference type="Gramene" id="EME31938">
    <property type="protein sequence ID" value="EME31938"/>
    <property type="gene ID" value="Gasu_10030"/>
</dbReference>